<sequence>MKIEPFGRLIIGATRRVDIISFAESYIVLNNANNKWKYRDSLQQHSYKTFNKENFAEIFKGLLYEN</sequence>
<dbReference type="HOGENOM" id="CLU_2829066_0_0_9"/>
<gene>
    <name evidence="1" type="ORF">HMPREF9372_0917</name>
</gene>
<comment type="caution">
    <text evidence="1">The sequence shown here is derived from an EMBL/GenBank/DDBJ whole genome shotgun (WGS) entry which is preliminary data.</text>
</comment>
<dbReference type="AlphaFoldDB" id="F9DQ37"/>
<organism evidence="1 2">
    <name type="scientific">Sporosarcina newyorkensis 2681</name>
    <dbReference type="NCBI Taxonomy" id="1027292"/>
    <lineage>
        <taxon>Bacteria</taxon>
        <taxon>Bacillati</taxon>
        <taxon>Bacillota</taxon>
        <taxon>Bacilli</taxon>
        <taxon>Bacillales</taxon>
        <taxon>Caryophanaceae</taxon>
        <taxon>Sporosarcina</taxon>
    </lineage>
</organism>
<evidence type="ECO:0000313" key="2">
    <source>
        <dbReference type="Proteomes" id="UP000005316"/>
    </source>
</evidence>
<reference evidence="1 2" key="1">
    <citation type="submission" date="2011-04" db="EMBL/GenBank/DDBJ databases">
        <authorList>
            <person name="Muzny D."/>
            <person name="Qin X."/>
            <person name="Deng J."/>
            <person name="Jiang H."/>
            <person name="Liu Y."/>
            <person name="Qu J."/>
            <person name="Song X.-Z."/>
            <person name="Zhang L."/>
            <person name="Thornton R."/>
            <person name="Coyle M."/>
            <person name="Francisco L."/>
            <person name="Jackson L."/>
            <person name="Javaid M."/>
            <person name="Korchina V."/>
            <person name="Kovar C."/>
            <person name="Mata R."/>
            <person name="Mathew T."/>
            <person name="Ngo R."/>
            <person name="Nguyen L."/>
            <person name="Nguyen N."/>
            <person name="Okwuonu G."/>
            <person name="Ongeri F."/>
            <person name="Pham C."/>
            <person name="Simmons D."/>
            <person name="Wilczek-Boney K."/>
            <person name="Hale W."/>
            <person name="Jakkamsetti A."/>
            <person name="Pham P."/>
            <person name="Ruth R."/>
            <person name="San Lucas F."/>
            <person name="Warren J."/>
            <person name="Zhang J."/>
            <person name="Zhao Z."/>
            <person name="Zhou C."/>
            <person name="Zhu D."/>
            <person name="Lee S."/>
            <person name="Bess C."/>
            <person name="Blankenburg K."/>
            <person name="Forbes L."/>
            <person name="Fu Q."/>
            <person name="Gubbala S."/>
            <person name="Hirani K."/>
            <person name="Jayaseelan J.C."/>
            <person name="Lara F."/>
            <person name="Munidasa M."/>
            <person name="Palculict T."/>
            <person name="Patil S."/>
            <person name="Pu L.-L."/>
            <person name="Saada N."/>
            <person name="Tang L."/>
            <person name="Weissenberger G."/>
            <person name="Zhu Y."/>
            <person name="Hemphill L."/>
            <person name="Shang Y."/>
            <person name="Youmans B."/>
            <person name="Ayvaz T."/>
            <person name="Ross M."/>
            <person name="Santibanez J."/>
            <person name="Aqrawi P."/>
            <person name="Gross S."/>
            <person name="Joshi V."/>
            <person name="Fowler G."/>
            <person name="Nazareth L."/>
            <person name="Reid J."/>
            <person name="Worley K."/>
            <person name="Petrosino J."/>
            <person name="Highlander S."/>
            <person name="Gibbs R."/>
        </authorList>
    </citation>
    <scope>NUCLEOTIDE SEQUENCE [LARGE SCALE GENOMIC DNA]</scope>
    <source>
        <strain evidence="1 2">2681</strain>
    </source>
</reference>
<name>F9DQ37_9BACL</name>
<evidence type="ECO:0000313" key="1">
    <source>
        <dbReference type="EMBL" id="EGQ27230.1"/>
    </source>
</evidence>
<dbReference type="EMBL" id="AFPZ01000020">
    <property type="protein sequence ID" value="EGQ27230.1"/>
    <property type="molecule type" value="Genomic_DNA"/>
</dbReference>
<accession>F9DQ37</accession>
<dbReference type="Proteomes" id="UP000005316">
    <property type="component" value="Unassembled WGS sequence"/>
</dbReference>
<proteinExistence type="predicted"/>
<protein>
    <submittedName>
        <fullName evidence="1">Uncharacterized protein</fullName>
    </submittedName>
</protein>